<accession>A0A2N6T297</accession>
<dbReference type="RefSeq" id="WP_102211799.1">
    <property type="nucleotide sequence ID" value="NZ_PNHF01000001.1"/>
</dbReference>
<dbReference type="AlphaFoldDB" id="A0A2N6T297"/>
<gene>
    <name evidence="2" type="ORF">CJ204_01060</name>
</gene>
<evidence type="ECO:0000313" key="3">
    <source>
        <dbReference type="Proteomes" id="UP000235363"/>
    </source>
</evidence>
<evidence type="ECO:0000313" key="2">
    <source>
        <dbReference type="EMBL" id="PMC63441.1"/>
    </source>
</evidence>
<dbReference type="Proteomes" id="UP000235363">
    <property type="component" value="Unassembled WGS sequence"/>
</dbReference>
<organism evidence="2 3">
    <name type="scientific">Corynebacterium xerosis</name>
    <dbReference type="NCBI Taxonomy" id="1725"/>
    <lineage>
        <taxon>Bacteria</taxon>
        <taxon>Bacillati</taxon>
        <taxon>Actinomycetota</taxon>
        <taxon>Actinomycetes</taxon>
        <taxon>Mycobacteriales</taxon>
        <taxon>Corynebacteriaceae</taxon>
        <taxon>Corynebacterium</taxon>
    </lineage>
</organism>
<keyword evidence="1" id="KW-1133">Transmembrane helix</keyword>
<protein>
    <submittedName>
        <fullName evidence="2">Uncharacterized protein</fullName>
    </submittedName>
</protein>
<proteinExistence type="predicted"/>
<comment type="caution">
    <text evidence="2">The sequence shown here is derived from an EMBL/GenBank/DDBJ whole genome shotgun (WGS) entry which is preliminary data.</text>
</comment>
<feature type="transmembrane region" description="Helical" evidence="1">
    <location>
        <begin position="42"/>
        <end position="59"/>
    </location>
</feature>
<keyword evidence="1" id="KW-0812">Transmembrane</keyword>
<dbReference type="EMBL" id="PNHF01000001">
    <property type="protein sequence ID" value="PMC63441.1"/>
    <property type="molecule type" value="Genomic_DNA"/>
</dbReference>
<name>A0A2N6T297_9CORY</name>
<sequence>MNRIPKWAAMKGTYALVAVVLAVLGGIGVLTETEVNTISGQIGDLVMIVGGIIAGVASGRTGPDSGNDRPLIVIDPDSITEKIETQLPDIGTIEVVTDPIDRAREHLNTAIEGTPIDELRRRIHEER</sequence>
<feature type="transmembrane region" description="Helical" evidence="1">
    <location>
        <begin position="12"/>
        <end position="30"/>
    </location>
</feature>
<keyword evidence="1" id="KW-0472">Membrane</keyword>
<reference evidence="2 3" key="1">
    <citation type="submission" date="2017-09" db="EMBL/GenBank/DDBJ databases">
        <title>Bacterial strain isolated from the female urinary microbiota.</title>
        <authorList>
            <person name="Thomas-White K."/>
            <person name="Kumar N."/>
            <person name="Forster S."/>
            <person name="Putonti C."/>
            <person name="Lawley T."/>
            <person name="Wolfe A.J."/>
        </authorList>
    </citation>
    <scope>NUCLEOTIDE SEQUENCE [LARGE SCALE GENOMIC DNA]</scope>
    <source>
        <strain evidence="2 3">UMB0908</strain>
    </source>
</reference>
<evidence type="ECO:0000256" key="1">
    <source>
        <dbReference type="SAM" id="Phobius"/>
    </source>
</evidence>